<dbReference type="InterPro" id="IPR005122">
    <property type="entry name" value="Uracil-DNA_glycosylase-like"/>
</dbReference>
<proteinExistence type="predicted"/>
<name>A0A6B8KE71_9HYPH</name>
<organism evidence="2 3">
    <name type="scientific">Methylocystis heyeri</name>
    <dbReference type="NCBI Taxonomy" id="391905"/>
    <lineage>
        <taxon>Bacteria</taxon>
        <taxon>Pseudomonadati</taxon>
        <taxon>Pseudomonadota</taxon>
        <taxon>Alphaproteobacteria</taxon>
        <taxon>Hyphomicrobiales</taxon>
        <taxon>Methylocystaceae</taxon>
        <taxon>Methylocystis</taxon>
    </lineage>
</organism>
<dbReference type="GO" id="GO:0033958">
    <property type="term" value="F:DNA-deoxyinosine glycosylase activity"/>
    <property type="evidence" value="ECO:0007669"/>
    <property type="project" value="UniProtKB-EC"/>
</dbReference>
<dbReference type="Gene3D" id="3.40.470.10">
    <property type="entry name" value="Uracil-DNA glycosylase-like domain"/>
    <property type="match status" value="1"/>
</dbReference>
<evidence type="ECO:0000313" key="2">
    <source>
        <dbReference type="EMBL" id="QGM44858.1"/>
    </source>
</evidence>
<dbReference type="SMART" id="SM00987">
    <property type="entry name" value="UreE_C"/>
    <property type="match status" value="1"/>
</dbReference>
<gene>
    <name evidence="2" type="ORF">H2LOC_003675</name>
</gene>
<feature type="domain" description="Uracil-DNA glycosylase-like" evidence="1">
    <location>
        <begin position="21"/>
        <end position="176"/>
    </location>
</feature>
<dbReference type="CDD" id="cd10032">
    <property type="entry name" value="UDG-F6_HDG"/>
    <property type="match status" value="1"/>
</dbReference>
<evidence type="ECO:0000259" key="1">
    <source>
        <dbReference type="SMART" id="SM00986"/>
    </source>
</evidence>
<dbReference type="SMART" id="SM00986">
    <property type="entry name" value="UDG"/>
    <property type="match status" value="1"/>
</dbReference>
<sequence length="178" mass="19656">MTRPDQAPEISAALPRSQGFPPVARADARVLVLGSLPGKMSLERRQYYAQPRNAFWPIMGALFDAGPEHFYEERLRRLQDHHVALWDVCASAKRPGSLDHRIDLASVTPNDFKGFLADHGDIALICFNGATAARLFDRLVAPGLDRAPATVQLPSTSPAHATLGFESKLAKWRAVRDF</sequence>
<dbReference type="EC" id="3.2.2.15" evidence="2"/>
<dbReference type="KEGG" id="mhey:H2LOC_003675"/>
<dbReference type="Proteomes" id="UP000309061">
    <property type="component" value="Chromosome"/>
</dbReference>
<dbReference type="Pfam" id="PF03167">
    <property type="entry name" value="UDG"/>
    <property type="match status" value="1"/>
</dbReference>
<dbReference type="EMBL" id="CP046052">
    <property type="protein sequence ID" value="QGM44858.1"/>
    <property type="molecule type" value="Genomic_DNA"/>
</dbReference>
<dbReference type="NCBIfam" id="TIGR04274">
    <property type="entry name" value="hypoxanDNAglyco"/>
    <property type="match status" value="1"/>
</dbReference>
<evidence type="ECO:0000313" key="3">
    <source>
        <dbReference type="Proteomes" id="UP000309061"/>
    </source>
</evidence>
<dbReference type="InterPro" id="IPR036895">
    <property type="entry name" value="Uracil-DNA_glycosylase-like_sf"/>
</dbReference>
<dbReference type="RefSeq" id="WP_136495149.1">
    <property type="nucleotide sequence ID" value="NZ_CP046052.1"/>
</dbReference>
<accession>A0A6B8KE71</accession>
<dbReference type="AlphaFoldDB" id="A0A6B8KE71"/>
<keyword evidence="3" id="KW-1185">Reference proteome</keyword>
<keyword evidence="2" id="KW-0326">Glycosidase</keyword>
<protein>
    <submittedName>
        <fullName evidence="2">DNA-deoxyinosine glycosylase</fullName>
        <ecNumber evidence="2">3.2.2.15</ecNumber>
    </submittedName>
</protein>
<dbReference type="SUPFAM" id="SSF52141">
    <property type="entry name" value="Uracil-DNA glycosylase-like"/>
    <property type="match status" value="1"/>
</dbReference>
<dbReference type="InterPro" id="IPR026353">
    <property type="entry name" value="Hypoxan-DNA_Glyclase"/>
</dbReference>
<reference evidence="2 3" key="1">
    <citation type="submission" date="2019-11" db="EMBL/GenBank/DDBJ databases">
        <title>The genome sequence of Methylocystis heyeri.</title>
        <authorList>
            <person name="Oshkin I.Y."/>
            <person name="Miroshnikov K."/>
            <person name="Dedysh S.N."/>
        </authorList>
    </citation>
    <scope>NUCLEOTIDE SEQUENCE [LARGE SCALE GENOMIC DNA]</scope>
    <source>
        <strain evidence="2 3">H2</strain>
    </source>
</reference>
<keyword evidence="2" id="KW-0378">Hydrolase</keyword>
<dbReference type="OrthoDB" id="9799921at2"/>